<dbReference type="Gene3D" id="3.40.50.1240">
    <property type="entry name" value="Phosphoglycerate mutase-like"/>
    <property type="match status" value="1"/>
</dbReference>
<gene>
    <name evidence="1" type="ORF">ADK38_22690</name>
</gene>
<evidence type="ECO:0000313" key="1">
    <source>
        <dbReference type="EMBL" id="KOG87923.1"/>
    </source>
</evidence>
<reference evidence="1 2" key="1">
    <citation type="submission" date="2015-07" db="EMBL/GenBank/DDBJ databases">
        <authorList>
            <person name="Ju K.-S."/>
            <person name="Doroghazi J.R."/>
            <person name="Metcalf W.W."/>
        </authorList>
    </citation>
    <scope>NUCLEOTIDE SEQUENCE [LARGE SCALE GENOMIC DNA]</scope>
    <source>
        <strain evidence="1 2">NRRL B-3589</strain>
    </source>
</reference>
<dbReference type="EMBL" id="LGUT01001960">
    <property type="protein sequence ID" value="KOG87923.1"/>
    <property type="molecule type" value="Genomic_DNA"/>
</dbReference>
<keyword evidence="2" id="KW-1185">Reference proteome</keyword>
<protein>
    <recommendedName>
        <fullName evidence="3">Phosphoglycerate mutase</fullName>
    </recommendedName>
</protein>
<name>A0ABR5J3B0_9ACTN</name>
<dbReference type="Pfam" id="PF00300">
    <property type="entry name" value="His_Phos_1"/>
    <property type="match status" value="1"/>
</dbReference>
<feature type="non-terminal residue" evidence="1">
    <location>
        <position position="1"/>
    </location>
</feature>
<comment type="caution">
    <text evidence="1">The sequence shown here is derived from an EMBL/GenBank/DDBJ whole genome shotgun (WGS) entry which is preliminary data.</text>
</comment>
<dbReference type="SUPFAM" id="SSF53254">
    <property type="entry name" value="Phosphoglycerate mutase-like"/>
    <property type="match status" value="1"/>
</dbReference>
<proteinExistence type="predicted"/>
<accession>A0ABR5J3B0</accession>
<organism evidence="1 2">
    <name type="scientific">Streptomyces varsoviensis</name>
    <dbReference type="NCBI Taxonomy" id="67373"/>
    <lineage>
        <taxon>Bacteria</taxon>
        <taxon>Bacillati</taxon>
        <taxon>Actinomycetota</taxon>
        <taxon>Actinomycetes</taxon>
        <taxon>Kitasatosporales</taxon>
        <taxon>Streptomycetaceae</taxon>
        <taxon>Streptomyces</taxon>
    </lineage>
</organism>
<evidence type="ECO:0000313" key="2">
    <source>
        <dbReference type="Proteomes" id="UP000037020"/>
    </source>
</evidence>
<sequence>PVLHPGRPLAPGGESWGAYLARVRAAVDRLVERHAGRRVLIVGHGETITAVSQLLLDLPAEVRAHTSFTSGPACLTHWARRPLPWPPPGGSPGWTLLCHNDVSHLRGER</sequence>
<dbReference type="Proteomes" id="UP000037020">
    <property type="component" value="Unassembled WGS sequence"/>
</dbReference>
<evidence type="ECO:0008006" key="3">
    <source>
        <dbReference type="Google" id="ProtNLM"/>
    </source>
</evidence>
<dbReference type="InterPro" id="IPR029033">
    <property type="entry name" value="His_PPase_superfam"/>
</dbReference>
<dbReference type="InterPro" id="IPR013078">
    <property type="entry name" value="His_Pase_superF_clade-1"/>
</dbReference>